<evidence type="ECO:0000313" key="1">
    <source>
        <dbReference type="EMBL" id="MBK9719518.1"/>
    </source>
</evidence>
<sequence>MEQVINIGENYFLPALHVVNNARQCEEIKIVYFSQITDKCVNLNSYKVVAEFPESAIALIQNEEIVSYSKKLLVFKWSFIELIIFEQTKCMEFPDVYNVFKGMLIGNGFTGTILSEISNERVELKTACYELTFQTPRGLSVWFLVDKNYFINEIIIGNSQKKMNEFKV</sequence>
<accession>A0A9D7XJB3</accession>
<comment type="caution">
    <text evidence="1">The sequence shown here is derived from an EMBL/GenBank/DDBJ whole genome shotgun (WGS) entry which is preliminary data.</text>
</comment>
<gene>
    <name evidence="1" type="ORF">IPO85_18775</name>
</gene>
<dbReference type="AlphaFoldDB" id="A0A9D7XJB3"/>
<protein>
    <submittedName>
        <fullName evidence="1">Uncharacterized protein</fullName>
    </submittedName>
</protein>
<organism evidence="1 2">
    <name type="scientific">Candidatus Defluviibacterium haderslevense</name>
    <dbReference type="NCBI Taxonomy" id="2981993"/>
    <lineage>
        <taxon>Bacteria</taxon>
        <taxon>Pseudomonadati</taxon>
        <taxon>Bacteroidota</taxon>
        <taxon>Saprospiria</taxon>
        <taxon>Saprospirales</taxon>
        <taxon>Saprospiraceae</taxon>
        <taxon>Candidatus Defluviibacterium</taxon>
    </lineage>
</organism>
<dbReference type="EMBL" id="JADKFW010000021">
    <property type="protein sequence ID" value="MBK9719518.1"/>
    <property type="molecule type" value="Genomic_DNA"/>
</dbReference>
<dbReference type="Proteomes" id="UP000808349">
    <property type="component" value="Unassembled WGS sequence"/>
</dbReference>
<proteinExistence type="predicted"/>
<evidence type="ECO:0000313" key="2">
    <source>
        <dbReference type="Proteomes" id="UP000808349"/>
    </source>
</evidence>
<name>A0A9D7XJB3_9BACT</name>
<reference evidence="1 2" key="1">
    <citation type="submission" date="2020-10" db="EMBL/GenBank/DDBJ databases">
        <title>Connecting structure to function with the recovery of over 1000 high-quality activated sludge metagenome-assembled genomes encoding full-length rRNA genes using long-read sequencing.</title>
        <authorList>
            <person name="Singleton C.M."/>
            <person name="Petriglieri F."/>
            <person name="Kristensen J.M."/>
            <person name="Kirkegaard R.H."/>
            <person name="Michaelsen T.Y."/>
            <person name="Andersen M.H."/>
            <person name="Karst S.M."/>
            <person name="Dueholm M.S."/>
            <person name="Nielsen P.H."/>
            <person name="Albertsen M."/>
        </authorList>
    </citation>
    <scope>NUCLEOTIDE SEQUENCE [LARGE SCALE GENOMIC DNA]</scope>
    <source>
        <strain evidence="1">Ribe_18-Q3-R11-54_BAT3C.373</strain>
    </source>
</reference>